<proteinExistence type="predicted"/>
<dbReference type="KEGG" id="lrs:PX52LOC_03932"/>
<dbReference type="InterPro" id="IPR052517">
    <property type="entry name" value="GlcG_carb_metab_protein"/>
</dbReference>
<dbReference type="PANTHER" id="PTHR34309:SF1">
    <property type="entry name" value="PROTEIN GLCG"/>
    <property type="match status" value="1"/>
</dbReference>
<dbReference type="SUPFAM" id="SSF51120">
    <property type="entry name" value="beta-Roll"/>
    <property type="match status" value="1"/>
</dbReference>
<dbReference type="AlphaFoldDB" id="A0A5C1AG47"/>
<sequence>MKPTTHTSSKATTKKTLLKLETLEQRDQPSVTAAVAGGTLTVTGDAADNRITVFRDGTDVVVAERGVEVFRTAIVGINLIKVAAGDGDDVVKVDQGILINTVLDGGNGVDRLSGGGALNSITGGEGNDVLKGGLGLNSFGGGDGTNNIYNVGVSDAVNLSDAGSKFIRETVIPAGNNTLGLPQNTLTSGEVDTLLQRAAAASSSKDAIIVITDRNGRILGVRVESGVDPAITGNTEKLVFAIDGAYSLALTGAYFASFGTPLTSRTIQNISQSTMTQREVDADPNITDPNSTDRGPGFVANVGINGHFPNGIAFTPQVDLFQIEHTNRDSLVSPGADGIKGTADDVTLAQRFDVDPADVPAGQSLFAPASYGVQSGLMPTAQSRGIGTLPGGIPIMKGNEVVGGIGVFFPGKTGFATEENSSLSTTYDPTKPDRTLEAEYIAFATLNRNLVLGGVALPGTVDSVVGALGVLDSLKLNSIYLVGINLEIFGPGVPSEGAQKLLNLGAALGQGDPLDGAGRNIPLSTSATYLSGRAVPEGWLVTPHAGGDLTAADVEDIINRGIQQANATRAAIRLPLGNRARMVFAVADKDGNILGLYRQPDSTIFSIDVAVAKARNVAYYADASQLQPIDQIDNVAPGTAFTNRSFRYLGEPRYPEGIDGAAPGAFSQLNDDLGIDRFTGLQIGARAPASQFQSAVGYDAFNPGTNFHDPNNRTKQNGIVFFPGSAPLYKNGQLVGGFGVSGDGVDQDDVVTNAGDTNFGVPLSINRVDQIFIRGVRVPYQKNLRNPEG</sequence>
<reference evidence="3" key="1">
    <citation type="submission" date="2019-08" db="EMBL/GenBank/DDBJ databases">
        <title>Limnoglobus roseus gen. nov., sp. nov., a novel freshwater planctomycete with a giant genome from the family Gemmataceae.</title>
        <authorList>
            <person name="Kulichevskaya I.S."/>
            <person name="Naumoff D.G."/>
            <person name="Miroshnikov K."/>
            <person name="Ivanova A."/>
            <person name="Philippov D.A."/>
            <person name="Hakobyan A."/>
            <person name="Rijpstra I.C."/>
            <person name="Sinninghe Damste J.S."/>
            <person name="Liesack W."/>
            <person name="Dedysh S.N."/>
        </authorList>
    </citation>
    <scope>NUCLEOTIDE SEQUENCE [LARGE SCALE GENOMIC DNA]</scope>
    <source>
        <strain evidence="3">PX52</strain>
    </source>
</reference>
<dbReference type="SUPFAM" id="SSF143744">
    <property type="entry name" value="GlcG-like"/>
    <property type="match status" value="1"/>
</dbReference>
<dbReference type="EMBL" id="CP042425">
    <property type="protein sequence ID" value="QEL16956.1"/>
    <property type="molecule type" value="Genomic_DNA"/>
</dbReference>
<evidence type="ECO:0000256" key="1">
    <source>
        <dbReference type="SAM" id="MobiDB-lite"/>
    </source>
</evidence>
<keyword evidence="3" id="KW-1185">Reference proteome</keyword>
<dbReference type="InterPro" id="IPR005624">
    <property type="entry name" value="PduO/GlcC-like"/>
</dbReference>
<evidence type="ECO:0000313" key="3">
    <source>
        <dbReference type="Proteomes" id="UP000324974"/>
    </source>
</evidence>
<dbReference type="InterPro" id="IPR011049">
    <property type="entry name" value="Serralysin-like_metalloprot_C"/>
</dbReference>
<name>A0A5C1AG47_9BACT</name>
<feature type="region of interest" description="Disordered" evidence="1">
    <location>
        <begin position="274"/>
        <end position="294"/>
    </location>
</feature>
<evidence type="ECO:0000313" key="2">
    <source>
        <dbReference type="EMBL" id="QEL16956.1"/>
    </source>
</evidence>
<dbReference type="OrthoDB" id="231510at2"/>
<dbReference type="PANTHER" id="PTHR34309">
    <property type="entry name" value="SLR1406 PROTEIN"/>
    <property type="match status" value="1"/>
</dbReference>
<dbReference type="Pfam" id="PF03928">
    <property type="entry name" value="HbpS-like"/>
    <property type="match status" value="1"/>
</dbReference>
<accession>A0A5C1AG47</accession>
<gene>
    <name evidence="2" type="ORF">PX52LOC_03932</name>
</gene>
<dbReference type="InterPro" id="IPR038084">
    <property type="entry name" value="PduO/GlcC-like_sf"/>
</dbReference>
<dbReference type="Gene3D" id="3.30.450.150">
    <property type="entry name" value="Haem-degrading domain"/>
    <property type="match status" value="3"/>
</dbReference>
<dbReference type="Proteomes" id="UP000324974">
    <property type="component" value="Chromosome"/>
</dbReference>
<dbReference type="RefSeq" id="WP_149111621.1">
    <property type="nucleotide sequence ID" value="NZ_CP042425.1"/>
</dbReference>
<organism evidence="2 3">
    <name type="scientific">Limnoglobus roseus</name>
    <dbReference type="NCBI Taxonomy" id="2598579"/>
    <lineage>
        <taxon>Bacteria</taxon>
        <taxon>Pseudomonadati</taxon>
        <taxon>Planctomycetota</taxon>
        <taxon>Planctomycetia</taxon>
        <taxon>Gemmatales</taxon>
        <taxon>Gemmataceae</taxon>
        <taxon>Limnoglobus</taxon>
    </lineage>
</organism>
<protein>
    <submittedName>
        <fullName evidence="2">Hemolysin-type calcium-binding region</fullName>
    </submittedName>
</protein>